<feature type="compositionally biased region" description="Low complexity" evidence="8">
    <location>
        <begin position="823"/>
        <end position="833"/>
    </location>
</feature>
<comment type="catalytic activity">
    <reaction evidence="1">
        <text>Thiol-dependent hydrolysis of ester, thioester, amide, peptide and isopeptide bonds formed by the C-terminal Gly of ubiquitin (a 76-residue protein attached to proteins as an intracellular targeting signal).</text>
        <dbReference type="EC" id="3.4.19.12"/>
    </reaction>
</comment>
<feature type="compositionally biased region" description="Low complexity" evidence="8">
    <location>
        <begin position="75"/>
        <end position="90"/>
    </location>
</feature>
<feature type="region of interest" description="Disordered" evidence="8">
    <location>
        <begin position="1"/>
        <end position="100"/>
    </location>
</feature>
<dbReference type="InterPro" id="IPR044635">
    <property type="entry name" value="UBP14-like"/>
</dbReference>
<dbReference type="Pfam" id="PF13446">
    <property type="entry name" value="RPT"/>
    <property type="match status" value="2"/>
</dbReference>
<dbReference type="InterPro" id="IPR018200">
    <property type="entry name" value="USP_CS"/>
</dbReference>
<evidence type="ECO:0000256" key="6">
    <source>
        <dbReference type="ARBA" id="ARBA00022807"/>
    </source>
</evidence>
<keyword evidence="5" id="KW-0378">Hydrolase</keyword>
<evidence type="ECO:0000256" key="4">
    <source>
        <dbReference type="ARBA" id="ARBA00022786"/>
    </source>
</evidence>
<feature type="compositionally biased region" description="Polar residues" evidence="8">
    <location>
        <begin position="879"/>
        <end position="893"/>
    </location>
</feature>
<dbReference type="GO" id="GO:0004843">
    <property type="term" value="F:cysteine-type deubiquitinase activity"/>
    <property type="evidence" value="ECO:0007669"/>
    <property type="project" value="UniProtKB-EC"/>
</dbReference>
<organism evidence="10 11">
    <name type="scientific">Schizopora paradoxa</name>
    <dbReference type="NCBI Taxonomy" id="27342"/>
    <lineage>
        <taxon>Eukaryota</taxon>
        <taxon>Fungi</taxon>
        <taxon>Dikarya</taxon>
        <taxon>Basidiomycota</taxon>
        <taxon>Agaricomycotina</taxon>
        <taxon>Agaricomycetes</taxon>
        <taxon>Hymenochaetales</taxon>
        <taxon>Schizoporaceae</taxon>
        <taxon>Schizopora</taxon>
    </lineage>
</organism>
<dbReference type="SUPFAM" id="SSF54001">
    <property type="entry name" value="Cysteine proteinases"/>
    <property type="match status" value="1"/>
</dbReference>
<keyword evidence="6" id="KW-0788">Thiol protease</keyword>
<dbReference type="InterPro" id="IPR038765">
    <property type="entry name" value="Papain-like_cys_pep_sf"/>
</dbReference>
<dbReference type="PROSITE" id="PS50235">
    <property type="entry name" value="USP_3"/>
    <property type="match status" value="1"/>
</dbReference>
<dbReference type="GO" id="GO:0061136">
    <property type="term" value="P:regulation of proteasomal protein catabolic process"/>
    <property type="evidence" value="ECO:0007669"/>
    <property type="project" value="TreeGrafter"/>
</dbReference>
<dbReference type="EMBL" id="KQ085883">
    <property type="protein sequence ID" value="KLO20134.1"/>
    <property type="molecule type" value="Genomic_DNA"/>
</dbReference>
<protein>
    <recommendedName>
        <fullName evidence="2">ubiquitinyl hydrolase 1</fullName>
        <ecNumber evidence="2">3.4.19.12</ecNumber>
    </recommendedName>
</protein>
<dbReference type="FunCoup" id="A0A0H2S878">
    <property type="interactions" value="37"/>
</dbReference>
<keyword evidence="11" id="KW-1185">Reference proteome</keyword>
<keyword evidence="4" id="KW-0833">Ubl conjugation pathway</keyword>
<name>A0A0H2S878_9AGAM</name>
<dbReference type="InParanoid" id="A0A0H2S878"/>
<dbReference type="GO" id="GO:0070628">
    <property type="term" value="F:proteasome binding"/>
    <property type="evidence" value="ECO:0007669"/>
    <property type="project" value="TreeGrafter"/>
</dbReference>
<evidence type="ECO:0000256" key="2">
    <source>
        <dbReference type="ARBA" id="ARBA00012759"/>
    </source>
</evidence>
<reference evidence="10 11" key="1">
    <citation type="submission" date="2015-04" db="EMBL/GenBank/DDBJ databases">
        <title>Complete genome sequence of Schizopora paradoxa KUC8140, a cosmopolitan wood degrader in East Asia.</title>
        <authorList>
            <consortium name="DOE Joint Genome Institute"/>
            <person name="Min B."/>
            <person name="Park H."/>
            <person name="Jang Y."/>
            <person name="Kim J.-J."/>
            <person name="Kim K.H."/>
            <person name="Pangilinan J."/>
            <person name="Lipzen A."/>
            <person name="Riley R."/>
            <person name="Grigoriev I.V."/>
            <person name="Spatafora J.W."/>
            <person name="Choi I.-G."/>
        </authorList>
    </citation>
    <scope>NUCLEOTIDE SEQUENCE [LARGE SCALE GENOMIC DNA]</scope>
    <source>
        <strain evidence="10 11">KUC8140</strain>
    </source>
</reference>
<evidence type="ECO:0000256" key="1">
    <source>
        <dbReference type="ARBA" id="ARBA00000707"/>
    </source>
</evidence>
<dbReference type="EC" id="3.4.19.12" evidence="2"/>
<dbReference type="PANTHER" id="PTHR43982:SF6">
    <property type="entry name" value="UBIQUITIN CARBOXYL-TERMINAL HYDROLASE 2-RELATED"/>
    <property type="match status" value="1"/>
</dbReference>
<evidence type="ECO:0000313" key="10">
    <source>
        <dbReference type="EMBL" id="KLO20134.1"/>
    </source>
</evidence>
<proteinExistence type="predicted"/>
<dbReference type="PANTHER" id="PTHR43982">
    <property type="entry name" value="UBIQUITIN CARBOXYL-TERMINAL HYDROLASE"/>
    <property type="match status" value="1"/>
</dbReference>
<evidence type="ECO:0000256" key="3">
    <source>
        <dbReference type="ARBA" id="ARBA00022670"/>
    </source>
</evidence>
<dbReference type="Gene3D" id="3.90.70.10">
    <property type="entry name" value="Cysteine proteinases"/>
    <property type="match status" value="2"/>
</dbReference>
<keyword evidence="3" id="KW-0645">Protease</keyword>
<dbReference type="STRING" id="27342.A0A0H2S878"/>
<dbReference type="PROSITE" id="PS00972">
    <property type="entry name" value="USP_1"/>
    <property type="match status" value="1"/>
</dbReference>
<dbReference type="InterPro" id="IPR001394">
    <property type="entry name" value="Peptidase_C19_UCH"/>
</dbReference>
<dbReference type="CDD" id="cd02666">
    <property type="entry name" value="Peptidase_C19J"/>
    <property type="match status" value="1"/>
</dbReference>
<feature type="region of interest" description="Disordered" evidence="8">
    <location>
        <begin position="779"/>
        <end position="930"/>
    </location>
</feature>
<feature type="domain" description="USP" evidence="9">
    <location>
        <begin position="677"/>
        <end position="1252"/>
    </location>
</feature>
<dbReference type="AlphaFoldDB" id="A0A0H2S878"/>
<evidence type="ECO:0000256" key="8">
    <source>
        <dbReference type="SAM" id="MobiDB-lite"/>
    </source>
</evidence>
<feature type="coiled-coil region" evidence="7">
    <location>
        <begin position="1145"/>
        <end position="1172"/>
    </location>
</feature>
<evidence type="ECO:0000259" key="9">
    <source>
        <dbReference type="PROSITE" id="PS50235"/>
    </source>
</evidence>
<dbReference type="InterPro" id="IPR028889">
    <property type="entry name" value="USP"/>
</dbReference>
<gene>
    <name evidence="10" type="ORF">SCHPADRAFT_816720</name>
</gene>
<sequence>MIDGRDQVEEKGWWDQDVGMIGRPGPGMLPPMMESKLHNPEHTLFTVSVTPPDIKPPVPTNAPETSSSPPPPSSPSQSSTSSSPPATAPSFTPPTPDEVRQAVPHPNAYYCRKHNGWVLLVCKSSNLLPPFVPSFRKSSPHQQLPDSSRRTRTKNCISDQPYGQTNKTHHFHEYPCSIDATSLVPPYRSRSWEREENAKHARRKIEVGAAYFDNDMVQHAVEGDRKSQEETSIVIDAKEAEESTLLLDLYVCCQCSLYVAVSGVIPGVIPARYIEYLTMDKYQKPHPGGNGATSVMAAWETIITVVENLLWKGNTKPLRIGGKAFVRKLGWHSGIKMIFESLGFSYKEAQGDEPIGTLVPPSIDKTTSSGSFNRERLLRAWVEMSSYTEEFRRRYADELKDYQPHTLWVKTDSARETYQRELGAHIDQIPRSGLPDFFERAPVKVKEMWEKLGLSSTAYNTDLFHFAYFAQCRCDPRNTKDYFTAVVEVDYRHKLKAGEIDNETMIVEERSRGRFTDEDLQQAASLLGFGEANDLKLELDDSVEDNFVLQAWKDKIRRSWTALDGAMQRNQYVDALRIIAQSRGSRELIVALENEQRNGMTPEKAYSTLEVPVGVDEEMLITIFNMRIEEQPSQSDKMRDALRVIAEVTESDRLRKFLETGMDPGDIAARTKPDWPRGLNQLGNTCYLNSLLQYFYTIKDLRDAIAPLALSDDKLVFEERVDEDDLKKHRVGGRAITRSEVVRSRKFVSHLAELFRQLENSNSPAVTPSLDLAKLALVTSKDEEEDETDRGGTETSNSTDATLVDESAGGLRESPQPQRAKSESPPLSRSPSSVLGKRTRGVDKKGEGEDQATIDGASAEAPDIDMDGFVLVSKPPSPTSAGLENKPSGSDTPMTIDGDGSGDVEMQVEENVETPKAPPLPPRPKTQGSSEMMFGKQHDVAECMDNCMFQIETALLNLGAPLEVADSDKTSVVKRLFYGKMRQRLTLLEESKNHKASTHEREDHIAHLPVNVSDEQFDLYDGLSGYFDDVVDFNGAKARMEVSLIDLPPILQIQLQRVQFNRETMQAYKSHSYVKFGETIYMDRFMDDAPAEKRATAKVIQEELTQNRDRVRQLTQSKYETIDNTWTFLSKQTAMTFEEVDETFLDDLKGEKERVEQELETCRRRAGELKTQLEEVWQDQHRVEYELTAVFVHRGASPTFGHYFIYQRWLPNDPDSWFKYNDSDVSMVTKDEVLADTTGSTANPYLLVYARKDSQVIQTVQRVVPDPDIMQI</sequence>
<feature type="compositionally biased region" description="Acidic residues" evidence="8">
    <location>
        <begin position="900"/>
        <end position="912"/>
    </location>
</feature>
<dbReference type="PROSITE" id="PS00973">
    <property type="entry name" value="USP_2"/>
    <property type="match status" value="1"/>
</dbReference>
<dbReference type="InterPro" id="IPR025305">
    <property type="entry name" value="UCH_repeat_domain"/>
</dbReference>
<evidence type="ECO:0000256" key="5">
    <source>
        <dbReference type="ARBA" id="ARBA00022801"/>
    </source>
</evidence>
<dbReference type="GO" id="GO:0043161">
    <property type="term" value="P:proteasome-mediated ubiquitin-dependent protein catabolic process"/>
    <property type="evidence" value="ECO:0007669"/>
    <property type="project" value="InterPro"/>
</dbReference>
<keyword evidence="7" id="KW-0175">Coiled coil</keyword>
<dbReference type="OrthoDB" id="2420415at2759"/>
<feature type="compositionally biased region" description="Basic and acidic residues" evidence="8">
    <location>
        <begin position="1"/>
        <end position="14"/>
    </location>
</feature>
<dbReference type="GO" id="GO:0016579">
    <property type="term" value="P:protein deubiquitination"/>
    <property type="evidence" value="ECO:0007669"/>
    <property type="project" value="InterPro"/>
</dbReference>
<dbReference type="Pfam" id="PF00443">
    <property type="entry name" value="UCH"/>
    <property type="match status" value="2"/>
</dbReference>
<dbReference type="Proteomes" id="UP000053477">
    <property type="component" value="Unassembled WGS sequence"/>
</dbReference>
<evidence type="ECO:0000313" key="11">
    <source>
        <dbReference type="Proteomes" id="UP000053477"/>
    </source>
</evidence>
<evidence type="ECO:0000256" key="7">
    <source>
        <dbReference type="SAM" id="Coils"/>
    </source>
</evidence>
<accession>A0A0H2S878</accession>